<proteinExistence type="predicted"/>
<feature type="signal peptide" evidence="1">
    <location>
        <begin position="1"/>
        <end position="20"/>
    </location>
</feature>
<feature type="chain" id="PRO_5043329044" description="Thaumatin family protein" evidence="1">
    <location>
        <begin position="21"/>
        <end position="225"/>
    </location>
</feature>
<dbReference type="AlphaFoldDB" id="A0AAW0QEZ6"/>
<protein>
    <recommendedName>
        <fullName evidence="4">Thaumatin family protein</fullName>
    </recommendedName>
</protein>
<name>A0AAW0QEZ6_9PEZI</name>
<accession>A0AAW0QEZ6</accession>
<dbReference type="EMBL" id="JAQQWP010000010">
    <property type="protein sequence ID" value="KAK8096577.1"/>
    <property type="molecule type" value="Genomic_DNA"/>
</dbReference>
<dbReference type="Proteomes" id="UP001392437">
    <property type="component" value="Unassembled WGS sequence"/>
</dbReference>
<evidence type="ECO:0000313" key="3">
    <source>
        <dbReference type="Proteomes" id="UP001392437"/>
    </source>
</evidence>
<comment type="caution">
    <text evidence="2">The sequence shown here is derived from an EMBL/GenBank/DDBJ whole genome shotgun (WGS) entry which is preliminary data.</text>
</comment>
<sequence length="225" mass="24800">MIALMFWFLTTLASTLVSDAALHPGGSSSNSHGMIFSPMQWSGNITVDGPIYKFNGTVQVRLYRDQKENGTQAACQTDFGFCTQEIHAQILKANPEFKLMDVSHKDSVKPHQLTINDIQCNTPHDGNWGYAIANEIQDGINYLRSLTGDCTATPGPCGRVSCSWNSGIGWCWNQPTGSYTTKCANLADYAQVVHDKCPYRPNEVWGEAYDDAGFSVWCAGMDHLC</sequence>
<organism evidence="2 3">
    <name type="scientific">Apiospora kogelbergensis</name>
    <dbReference type="NCBI Taxonomy" id="1337665"/>
    <lineage>
        <taxon>Eukaryota</taxon>
        <taxon>Fungi</taxon>
        <taxon>Dikarya</taxon>
        <taxon>Ascomycota</taxon>
        <taxon>Pezizomycotina</taxon>
        <taxon>Sordariomycetes</taxon>
        <taxon>Xylariomycetidae</taxon>
        <taxon>Amphisphaeriales</taxon>
        <taxon>Apiosporaceae</taxon>
        <taxon>Apiospora</taxon>
    </lineage>
</organism>
<dbReference type="PANTHER" id="PTHR35605:SF1">
    <property type="entry name" value="ECP2 EFFECTOR PROTEIN DOMAIN-CONTAINING PROTEIN-RELATED"/>
    <property type="match status" value="1"/>
</dbReference>
<dbReference type="PANTHER" id="PTHR35605">
    <property type="entry name" value="ECP2 EFFECTOR PROTEIN DOMAIN-CONTAINING PROTEIN-RELATED"/>
    <property type="match status" value="1"/>
</dbReference>
<evidence type="ECO:0008006" key="4">
    <source>
        <dbReference type="Google" id="ProtNLM"/>
    </source>
</evidence>
<keyword evidence="3" id="KW-1185">Reference proteome</keyword>
<evidence type="ECO:0000313" key="2">
    <source>
        <dbReference type="EMBL" id="KAK8096577.1"/>
    </source>
</evidence>
<gene>
    <name evidence="2" type="ORF">PG999_012521</name>
</gene>
<keyword evidence="1" id="KW-0732">Signal</keyword>
<reference evidence="2 3" key="1">
    <citation type="submission" date="2023-01" db="EMBL/GenBank/DDBJ databases">
        <title>Analysis of 21 Apiospora genomes using comparative genomics revels a genus with tremendous synthesis potential of carbohydrate active enzymes and secondary metabolites.</title>
        <authorList>
            <person name="Sorensen T."/>
        </authorList>
    </citation>
    <scope>NUCLEOTIDE SEQUENCE [LARGE SCALE GENOMIC DNA]</scope>
    <source>
        <strain evidence="2 3">CBS 117206</strain>
    </source>
</reference>
<evidence type="ECO:0000256" key="1">
    <source>
        <dbReference type="SAM" id="SignalP"/>
    </source>
</evidence>